<dbReference type="GO" id="GO:0007130">
    <property type="term" value="P:synaptonemal complex assembly"/>
    <property type="evidence" value="ECO:0007669"/>
    <property type="project" value="InterPro"/>
</dbReference>
<organism evidence="2 3">
    <name type="scientific">Gadus morhua</name>
    <name type="common">Atlantic cod</name>
    <dbReference type="NCBI Taxonomy" id="8049"/>
    <lineage>
        <taxon>Eukaryota</taxon>
        <taxon>Metazoa</taxon>
        <taxon>Chordata</taxon>
        <taxon>Craniata</taxon>
        <taxon>Vertebrata</taxon>
        <taxon>Euteleostomi</taxon>
        <taxon>Actinopterygii</taxon>
        <taxon>Neopterygii</taxon>
        <taxon>Teleostei</taxon>
        <taxon>Neoteleostei</taxon>
        <taxon>Acanthomorphata</taxon>
        <taxon>Zeiogadaria</taxon>
        <taxon>Gadariae</taxon>
        <taxon>Gadiformes</taxon>
        <taxon>Gadoidei</taxon>
        <taxon>Gadidae</taxon>
        <taxon>Gadus</taxon>
    </lineage>
</organism>
<dbReference type="PANTHER" id="PTHR28398">
    <property type="entry name" value="SYNAPTONEMAL COMPLEX CENTRAL ELEMENT PROTEIN 2"/>
    <property type="match status" value="1"/>
</dbReference>
<sequence length="163" mass="18219">MEILDEGPSTSHSRPPPPHPGHDDMQVVYLHPPLASSTPHSPPPHTSIALLYQSSTNRCSKIDDISAKVQYMVARINDRRANDQKVMESFQETLAEKVTEFSQEMKEHMYAVYEDNSCDMQTKLEELSGVLERCSQLNEDLLGARQALKGLSQGLALSLTPEQ</sequence>
<reference evidence="2" key="1">
    <citation type="submission" date="2025-08" db="UniProtKB">
        <authorList>
            <consortium name="Ensembl"/>
        </authorList>
    </citation>
    <scope>IDENTIFICATION</scope>
</reference>
<dbReference type="Proteomes" id="UP000694546">
    <property type="component" value="Chromosome 3"/>
</dbReference>
<reference evidence="2" key="2">
    <citation type="submission" date="2025-09" db="UniProtKB">
        <authorList>
            <consortium name="Ensembl"/>
        </authorList>
    </citation>
    <scope>IDENTIFICATION</scope>
</reference>
<protein>
    <recommendedName>
        <fullName evidence="4">Synaptonemal complex central element protein 2</fullName>
    </recommendedName>
</protein>
<keyword evidence="3" id="KW-1185">Reference proteome</keyword>
<accession>A0A8C5A5S8</accession>
<evidence type="ECO:0000256" key="1">
    <source>
        <dbReference type="SAM" id="MobiDB-lite"/>
    </source>
</evidence>
<evidence type="ECO:0000313" key="2">
    <source>
        <dbReference type="Ensembl" id="ENSGMOP00000027099.1"/>
    </source>
</evidence>
<evidence type="ECO:0000313" key="3">
    <source>
        <dbReference type="Proteomes" id="UP000694546"/>
    </source>
</evidence>
<dbReference type="PANTHER" id="PTHR28398:SF1">
    <property type="entry name" value="SYNAPTONEMAL COMPLEX CENTRAL ELEMENT PROTEIN 2"/>
    <property type="match status" value="1"/>
</dbReference>
<dbReference type="GO" id="GO:0000801">
    <property type="term" value="C:central element"/>
    <property type="evidence" value="ECO:0007669"/>
    <property type="project" value="InterPro"/>
</dbReference>
<feature type="region of interest" description="Disordered" evidence="1">
    <location>
        <begin position="1"/>
        <end position="26"/>
    </location>
</feature>
<proteinExistence type="predicted"/>
<dbReference type="GeneTree" id="ENSGT00940000168682"/>
<dbReference type="InterPro" id="IPR034609">
    <property type="entry name" value="Syce2"/>
</dbReference>
<dbReference type="AlphaFoldDB" id="A0A8C5A5S8"/>
<evidence type="ECO:0008006" key="4">
    <source>
        <dbReference type="Google" id="ProtNLM"/>
    </source>
</evidence>
<dbReference type="Ensembl" id="ENSGMOT00000054151.1">
    <property type="protein sequence ID" value="ENSGMOP00000027099.1"/>
    <property type="gene ID" value="ENSGMOG00000033829.1"/>
</dbReference>
<name>A0A8C5A5S8_GADMO</name>